<keyword evidence="3 5" id="KW-0238">DNA-binding</keyword>
<dbReference type="InterPro" id="IPR010998">
    <property type="entry name" value="Integrase_recombinase_N"/>
</dbReference>
<evidence type="ECO:0000256" key="3">
    <source>
        <dbReference type="ARBA" id="ARBA00023125"/>
    </source>
</evidence>
<dbReference type="InterPro" id="IPR002104">
    <property type="entry name" value="Integrase_catalytic"/>
</dbReference>
<feature type="domain" description="Tyr recombinase" evidence="6">
    <location>
        <begin position="101"/>
        <end position="248"/>
    </location>
</feature>
<comment type="similarity">
    <text evidence="1">Belongs to the 'phage' integrase family.</text>
</comment>
<keyword evidence="4" id="KW-0233">DNA recombination</keyword>
<dbReference type="InterPro" id="IPR013762">
    <property type="entry name" value="Integrase-like_cat_sf"/>
</dbReference>
<dbReference type="PANTHER" id="PTHR30349:SF64">
    <property type="entry name" value="PROPHAGE INTEGRASE INTD-RELATED"/>
    <property type="match status" value="1"/>
</dbReference>
<dbReference type="RefSeq" id="WP_149569481.1">
    <property type="nucleotide sequence ID" value="NZ_CP035807.1"/>
</dbReference>
<dbReference type="KEGG" id="sper:EW093_16645"/>
<name>A0A5C1QFV8_9SPIO</name>
<dbReference type="Pfam" id="PF00589">
    <property type="entry name" value="Phage_integrase"/>
    <property type="match status" value="1"/>
</dbReference>
<accession>A0A5C1QFV8</accession>
<dbReference type="GO" id="GO:0006310">
    <property type="term" value="P:DNA recombination"/>
    <property type="evidence" value="ECO:0007669"/>
    <property type="project" value="UniProtKB-KW"/>
</dbReference>
<dbReference type="Gene3D" id="1.10.150.130">
    <property type="match status" value="1"/>
</dbReference>
<dbReference type="GO" id="GO:0015074">
    <property type="term" value="P:DNA integration"/>
    <property type="evidence" value="ECO:0007669"/>
    <property type="project" value="UniProtKB-KW"/>
</dbReference>
<dbReference type="PROSITE" id="PS51900">
    <property type="entry name" value="CB"/>
    <property type="match status" value="1"/>
</dbReference>
<dbReference type="InterPro" id="IPR004107">
    <property type="entry name" value="Integrase_SAM-like_N"/>
</dbReference>
<reference evidence="8 9" key="2">
    <citation type="submission" date="2019-09" db="EMBL/GenBank/DDBJ databases">
        <title>Complete Genome Sequence and Methylome Analysis of free living Spirochaetas.</title>
        <authorList>
            <person name="Leshcheva N."/>
            <person name="Mikheeva N."/>
        </authorList>
    </citation>
    <scope>NUCLEOTIDE SEQUENCE [LARGE SCALE GENOMIC DNA]</scope>
    <source>
        <strain evidence="8 9">P</strain>
    </source>
</reference>
<reference evidence="8 9" key="1">
    <citation type="submission" date="2019-02" db="EMBL/GenBank/DDBJ databases">
        <authorList>
            <person name="Fomenkov A."/>
            <person name="Dubinina G."/>
            <person name="Grabovich M."/>
            <person name="Vincze T."/>
            <person name="Roberts R.J."/>
        </authorList>
    </citation>
    <scope>NUCLEOTIDE SEQUENCE [LARGE SCALE GENOMIC DNA]</scope>
    <source>
        <strain evidence="8 9">P</strain>
    </source>
</reference>
<gene>
    <name evidence="8" type="ORF">EW093_16645</name>
</gene>
<dbReference type="InterPro" id="IPR044068">
    <property type="entry name" value="CB"/>
</dbReference>
<dbReference type="PROSITE" id="PS51898">
    <property type="entry name" value="TYR_RECOMBINASE"/>
    <property type="match status" value="1"/>
</dbReference>
<dbReference type="OrthoDB" id="341301at2"/>
<evidence type="ECO:0000313" key="8">
    <source>
        <dbReference type="EMBL" id="QEN06248.1"/>
    </source>
</evidence>
<evidence type="ECO:0000256" key="5">
    <source>
        <dbReference type="PROSITE-ProRule" id="PRU01248"/>
    </source>
</evidence>
<dbReference type="GO" id="GO:0003677">
    <property type="term" value="F:DNA binding"/>
    <property type="evidence" value="ECO:0007669"/>
    <property type="project" value="UniProtKB-UniRule"/>
</dbReference>
<dbReference type="Proteomes" id="UP000323824">
    <property type="component" value="Chromosome"/>
</dbReference>
<keyword evidence="2" id="KW-0229">DNA integration</keyword>
<dbReference type="Gene3D" id="1.10.443.10">
    <property type="entry name" value="Intergrase catalytic core"/>
    <property type="match status" value="1"/>
</dbReference>
<evidence type="ECO:0000259" key="7">
    <source>
        <dbReference type="PROSITE" id="PS51900"/>
    </source>
</evidence>
<evidence type="ECO:0000256" key="2">
    <source>
        <dbReference type="ARBA" id="ARBA00022908"/>
    </source>
</evidence>
<proteinExistence type="inferred from homology"/>
<feature type="domain" description="Core-binding (CB)" evidence="7">
    <location>
        <begin position="2"/>
        <end position="84"/>
    </location>
</feature>
<keyword evidence="9" id="KW-1185">Reference proteome</keyword>
<dbReference type="Pfam" id="PF13495">
    <property type="entry name" value="Phage_int_SAM_4"/>
    <property type="match status" value="1"/>
</dbReference>
<organism evidence="8 9">
    <name type="scientific">Thiospirochaeta perfilievii</name>
    <dbReference type="NCBI Taxonomy" id="252967"/>
    <lineage>
        <taxon>Bacteria</taxon>
        <taxon>Pseudomonadati</taxon>
        <taxon>Spirochaetota</taxon>
        <taxon>Spirochaetia</taxon>
        <taxon>Spirochaetales</taxon>
        <taxon>Spirochaetaceae</taxon>
        <taxon>Thiospirochaeta</taxon>
    </lineage>
</organism>
<dbReference type="EMBL" id="CP035807">
    <property type="protein sequence ID" value="QEN06248.1"/>
    <property type="molecule type" value="Genomic_DNA"/>
</dbReference>
<sequence>MEKNNKWYKQFTDKLELTGLRPRTVDVYSRAVKQLQDHYDRNPEKITELEVQEYLLYRKNTSKWAPATLNTALCGIRYYYQMMLNVNWELFRIAKFAAENKLPTVLTKEEVDRILRCARPFNNYVYLVLVYSCGLRLSEALNLEVSDIDRGRMIIHIHRGKGAKDRLVPLPHSTLKLLERYWKTHRHPRFIFPRTQTNKRGAPVNDLADDTVNKGCAQNAMRNAVKKANINKKEFQSILCDIVTLHTF</sequence>
<dbReference type="AlphaFoldDB" id="A0A5C1QFV8"/>
<evidence type="ECO:0000313" key="9">
    <source>
        <dbReference type="Proteomes" id="UP000323824"/>
    </source>
</evidence>
<dbReference type="SUPFAM" id="SSF56349">
    <property type="entry name" value="DNA breaking-rejoining enzymes"/>
    <property type="match status" value="1"/>
</dbReference>
<dbReference type="PANTHER" id="PTHR30349">
    <property type="entry name" value="PHAGE INTEGRASE-RELATED"/>
    <property type="match status" value="1"/>
</dbReference>
<dbReference type="InterPro" id="IPR050090">
    <property type="entry name" value="Tyrosine_recombinase_XerCD"/>
</dbReference>
<evidence type="ECO:0000256" key="1">
    <source>
        <dbReference type="ARBA" id="ARBA00008857"/>
    </source>
</evidence>
<protein>
    <submittedName>
        <fullName evidence="8">Integrase</fullName>
    </submittedName>
</protein>
<evidence type="ECO:0000256" key="4">
    <source>
        <dbReference type="ARBA" id="ARBA00023172"/>
    </source>
</evidence>
<evidence type="ECO:0000259" key="6">
    <source>
        <dbReference type="PROSITE" id="PS51898"/>
    </source>
</evidence>
<dbReference type="InterPro" id="IPR011010">
    <property type="entry name" value="DNA_brk_join_enz"/>
</dbReference>